<evidence type="ECO:0000313" key="9">
    <source>
        <dbReference type="Proteomes" id="UP000054564"/>
    </source>
</evidence>
<evidence type="ECO:0000256" key="5">
    <source>
        <dbReference type="ARBA" id="ARBA00034808"/>
    </source>
</evidence>
<dbReference type="GO" id="GO:0043138">
    <property type="term" value="F:3'-5' DNA helicase activity"/>
    <property type="evidence" value="ECO:0007669"/>
    <property type="project" value="UniProtKB-EC"/>
</dbReference>
<dbReference type="GO" id="GO:0009378">
    <property type="term" value="F:four-way junction helicase activity"/>
    <property type="evidence" value="ECO:0007669"/>
    <property type="project" value="TreeGrafter"/>
</dbReference>
<comment type="caution">
    <text evidence="8">The sequence shown here is derived from an EMBL/GenBank/DDBJ whole genome shotgun (WGS) entry which is preliminary data.</text>
</comment>
<dbReference type="InterPro" id="IPR027417">
    <property type="entry name" value="P-loop_NTPase"/>
</dbReference>
<protein>
    <recommendedName>
        <fullName evidence="5">DNA 3'-5' helicase</fullName>
        <ecNumber evidence="5">5.6.2.4</ecNumber>
    </recommendedName>
</protein>
<evidence type="ECO:0000259" key="7">
    <source>
        <dbReference type="PROSITE" id="PS51194"/>
    </source>
</evidence>
<keyword evidence="9" id="KW-1185">Reference proteome</keyword>
<reference evidence="9" key="1">
    <citation type="submission" date="2014-03" db="EMBL/GenBank/DDBJ databases">
        <title>The Genome Sequence of Puccinia striiformis f. sp. tritici PST-78.</title>
        <authorList>
            <consortium name="The Broad Institute Genome Sequencing Platform"/>
            <person name="Cuomo C."/>
            <person name="Hulbert S."/>
            <person name="Chen X."/>
            <person name="Walker B."/>
            <person name="Young S.K."/>
            <person name="Zeng Q."/>
            <person name="Gargeya S."/>
            <person name="Fitzgerald M."/>
            <person name="Haas B."/>
            <person name="Abouelleil A."/>
            <person name="Alvarado L."/>
            <person name="Arachchi H.M."/>
            <person name="Berlin A.M."/>
            <person name="Chapman S.B."/>
            <person name="Goldberg J."/>
            <person name="Griggs A."/>
            <person name="Gujja S."/>
            <person name="Hansen M."/>
            <person name="Howarth C."/>
            <person name="Imamovic A."/>
            <person name="Larimer J."/>
            <person name="McCowan C."/>
            <person name="Montmayeur A."/>
            <person name="Murphy C."/>
            <person name="Neiman D."/>
            <person name="Pearson M."/>
            <person name="Priest M."/>
            <person name="Roberts A."/>
            <person name="Saif S."/>
            <person name="Shea T."/>
            <person name="Sisk P."/>
            <person name="Sykes S."/>
            <person name="Wortman J."/>
            <person name="Nusbaum C."/>
            <person name="Birren B."/>
        </authorList>
    </citation>
    <scope>NUCLEOTIDE SEQUENCE [LARGE SCALE GENOMIC DNA]</scope>
    <source>
        <strain evidence="9">race PST-78</strain>
    </source>
</reference>
<gene>
    <name evidence="8" type="ORF">PSTG_07775</name>
</gene>
<proteinExistence type="inferred from homology"/>
<dbReference type="Proteomes" id="UP000054564">
    <property type="component" value="Unassembled WGS sequence"/>
</dbReference>
<dbReference type="AlphaFoldDB" id="A0A0L0VI15"/>
<dbReference type="InterPro" id="IPR001650">
    <property type="entry name" value="Helicase_C-like"/>
</dbReference>
<comment type="catalytic activity">
    <reaction evidence="4">
        <text>Couples ATP hydrolysis with the unwinding of duplex DNA by translocating in the 3'-5' direction.</text>
        <dbReference type="EC" id="5.6.2.4"/>
    </reaction>
</comment>
<keyword evidence="2" id="KW-0238">DNA-binding</keyword>
<comment type="similarity">
    <text evidence="1">Belongs to the helicase family. RecQ subfamily.</text>
</comment>
<sequence length="472" mass="52626">MDHSLASSLDALKVYPSHKDVPDDQLVPSLVYSGSRNRTMTVLEVIDRARETPDGAHIPNSSCARRFHSCTGDEDKVTCVEEFASGQFPVISCTMALGLGQNWKRVRMVAHMGRGDPASICQMIGRCGRDGKQGLAILFMEKTRRGGKNHVDQFTRGVTQTDVDRMDALAITHLCLRVAFSLDNIVGYIPLWDDDPFYIKEVQREKSAGMPACRCSNCAPEAAQTLLKCLSIASKENFDNIMDDQLAPPENYNLKHKFPSKRPAVKKRKFTEKDAPEVKEFSRVLCEDLYNHYNNNISPGGSISASDLFDLDDCSAILAHLDNINEPRYLRRLIGGDSFAGQIEWLYKWITIFKASRAANQPVISNSPSAPKKAKGNPILPTESIKRPTVPKKTSKIPRQPGALTKKGRERQERERVAREKKLEKDETERIKQARKDQLTGMRAASWEAHRLEKALAAADTSVTGTGARGSR</sequence>
<evidence type="ECO:0000256" key="3">
    <source>
        <dbReference type="ARBA" id="ARBA00023235"/>
    </source>
</evidence>
<dbReference type="GO" id="GO:0003677">
    <property type="term" value="F:DNA binding"/>
    <property type="evidence" value="ECO:0007669"/>
    <property type="project" value="UniProtKB-KW"/>
</dbReference>
<name>A0A0L0VI15_9BASI</name>
<feature type="region of interest" description="Disordered" evidence="6">
    <location>
        <begin position="362"/>
        <end position="442"/>
    </location>
</feature>
<dbReference type="EC" id="5.6.2.4" evidence="5"/>
<dbReference type="GO" id="GO:0005737">
    <property type="term" value="C:cytoplasm"/>
    <property type="evidence" value="ECO:0007669"/>
    <property type="project" value="TreeGrafter"/>
</dbReference>
<dbReference type="GO" id="GO:0000724">
    <property type="term" value="P:double-strand break repair via homologous recombination"/>
    <property type="evidence" value="ECO:0007669"/>
    <property type="project" value="TreeGrafter"/>
</dbReference>
<accession>A0A0L0VI15</accession>
<dbReference type="OrthoDB" id="2507066at2759"/>
<organism evidence="8 9">
    <name type="scientific">Puccinia striiformis f. sp. tritici PST-78</name>
    <dbReference type="NCBI Taxonomy" id="1165861"/>
    <lineage>
        <taxon>Eukaryota</taxon>
        <taxon>Fungi</taxon>
        <taxon>Dikarya</taxon>
        <taxon>Basidiomycota</taxon>
        <taxon>Pucciniomycotina</taxon>
        <taxon>Pucciniomycetes</taxon>
        <taxon>Pucciniales</taxon>
        <taxon>Pucciniaceae</taxon>
        <taxon>Puccinia</taxon>
    </lineage>
</organism>
<dbReference type="GO" id="GO:0005694">
    <property type="term" value="C:chromosome"/>
    <property type="evidence" value="ECO:0007669"/>
    <property type="project" value="TreeGrafter"/>
</dbReference>
<evidence type="ECO:0000256" key="6">
    <source>
        <dbReference type="SAM" id="MobiDB-lite"/>
    </source>
</evidence>
<dbReference type="Gene3D" id="3.40.50.300">
    <property type="entry name" value="P-loop containing nucleotide triphosphate hydrolases"/>
    <property type="match status" value="1"/>
</dbReference>
<evidence type="ECO:0000256" key="1">
    <source>
        <dbReference type="ARBA" id="ARBA00005446"/>
    </source>
</evidence>
<feature type="compositionally biased region" description="Basic and acidic residues" evidence="6">
    <location>
        <begin position="410"/>
        <end position="438"/>
    </location>
</feature>
<dbReference type="PANTHER" id="PTHR13710:SF105">
    <property type="entry name" value="ATP-DEPENDENT DNA HELICASE Q1"/>
    <property type="match status" value="1"/>
</dbReference>
<dbReference type="EMBL" id="AJIL01000051">
    <property type="protein sequence ID" value="KNE98930.1"/>
    <property type="molecule type" value="Genomic_DNA"/>
</dbReference>
<dbReference type="Pfam" id="PF00271">
    <property type="entry name" value="Helicase_C"/>
    <property type="match status" value="1"/>
</dbReference>
<dbReference type="PROSITE" id="PS51194">
    <property type="entry name" value="HELICASE_CTER"/>
    <property type="match status" value="1"/>
</dbReference>
<evidence type="ECO:0000256" key="4">
    <source>
        <dbReference type="ARBA" id="ARBA00034617"/>
    </source>
</evidence>
<evidence type="ECO:0000313" key="8">
    <source>
        <dbReference type="EMBL" id="KNE98930.1"/>
    </source>
</evidence>
<feature type="domain" description="Helicase C-terminal" evidence="7">
    <location>
        <begin position="21"/>
        <end position="170"/>
    </location>
</feature>
<dbReference type="STRING" id="1165861.A0A0L0VI15"/>
<keyword evidence="3" id="KW-0413">Isomerase</keyword>
<evidence type="ECO:0000256" key="2">
    <source>
        <dbReference type="ARBA" id="ARBA00023125"/>
    </source>
</evidence>
<dbReference type="PANTHER" id="PTHR13710">
    <property type="entry name" value="DNA HELICASE RECQ FAMILY MEMBER"/>
    <property type="match status" value="1"/>
</dbReference>
<dbReference type="SUPFAM" id="SSF52540">
    <property type="entry name" value="P-loop containing nucleoside triphosphate hydrolases"/>
    <property type="match status" value="1"/>
</dbReference>